<feature type="domain" description="HTH tetR-type" evidence="3">
    <location>
        <begin position="1"/>
        <end position="54"/>
    </location>
</feature>
<organism evidence="4 5">
    <name type="scientific">Ewingella americana (strain ATCC 33852 / DSM 4580 / CCUG 14506 / JCM 5911 / LMG 7869 / NCTC 12157 / CDC 1468-78)</name>
    <dbReference type="NCBI Taxonomy" id="910964"/>
    <lineage>
        <taxon>Bacteria</taxon>
        <taxon>Pseudomonadati</taxon>
        <taxon>Pseudomonadota</taxon>
        <taxon>Gammaproteobacteria</taxon>
        <taxon>Enterobacterales</taxon>
        <taxon>Yersiniaceae</taxon>
        <taxon>Ewingella</taxon>
    </lineage>
</organism>
<reference evidence="4 5" key="1">
    <citation type="submission" date="2014-05" db="EMBL/GenBank/DDBJ databases">
        <title>ATOL: Assembling a taxonomically balanced genome-scale reconstruction of the evolutionary history of the Enterobacteriaceae.</title>
        <authorList>
            <person name="Plunkett G.III."/>
            <person name="Neeno-Eckwall E.C."/>
            <person name="Glasner J.D."/>
            <person name="Perna N.T."/>
        </authorList>
    </citation>
    <scope>NUCLEOTIDE SEQUENCE [LARGE SCALE GENOMIC DNA]</scope>
    <source>
        <strain evidence="4 5">ATCC 33852</strain>
    </source>
</reference>
<dbReference type="Gene3D" id="1.10.357.10">
    <property type="entry name" value="Tetracycline Repressor, domain 2"/>
    <property type="match status" value="1"/>
</dbReference>
<dbReference type="NCBIfam" id="NF011572">
    <property type="entry name" value="PRK14996.1"/>
    <property type="match status" value="1"/>
</dbReference>
<dbReference type="PROSITE" id="PS50977">
    <property type="entry name" value="HTH_TETR_2"/>
    <property type="match status" value="1"/>
</dbReference>
<accession>A0A085G163</accession>
<name>A0A085G163_EWIA3</name>
<evidence type="ECO:0000313" key="5">
    <source>
        <dbReference type="Proteomes" id="UP000028640"/>
    </source>
</evidence>
<evidence type="ECO:0000256" key="1">
    <source>
        <dbReference type="ARBA" id="ARBA00023125"/>
    </source>
</evidence>
<feature type="DNA-binding region" description="H-T-H motif" evidence="2">
    <location>
        <begin position="17"/>
        <end position="36"/>
    </location>
</feature>
<dbReference type="Proteomes" id="UP000028640">
    <property type="component" value="Unassembled WGS sequence"/>
</dbReference>
<comment type="caution">
    <text evidence="4">The sequence shown here is derived from an EMBL/GenBank/DDBJ whole genome shotgun (WGS) entry which is preliminary data.</text>
</comment>
<evidence type="ECO:0000313" key="4">
    <source>
        <dbReference type="EMBL" id="KFC77458.1"/>
    </source>
</evidence>
<dbReference type="InterPro" id="IPR009057">
    <property type="entry name" value="Homeodomain-like_sf"/>
</dbReference>
<evidence type="ECO:0000259" key="3">
    <source>
        <dbReference type="PROSITE" id="PS50977"/>
    </source>
</evidence>
<dbReference type="GO" id="GO:0003677">
    <property type="term" value="F:DNA binding"/>
    <property type="evidence" value="ECO:0007669"/>
    <property type="project" value="UniProtKB-UniRule"/>
</dbReference>
<dbReference type="InterPro" id="IPR036271">
    <property type="entry name" value="Tet_transcr_reg_TetR-rel_C_sf"/>
</dbReference>
<dbReference type="STRING" id="910964.GEAM_4309"/>
<dbReference type="Pfam" id="PF00440">
    <property type="entry name" value="TetR_N"/>
    <property type="match status" value="1"/>
</dbReference>
<dbReference type="SUPFAM" id="SSF48498">
    <property type="entry name" value="Tetracyclin repressor-like, C-terminal domain"/>
    <property type="match status" value="1"/>
</dbReference>
<protein>
    <submittedName>
        <fullName evidence="4">TetR family transcriptional regulator</fullName>
    </submittedName>
</protein>
<keyword evidence="5" id="KW-1185">Reference proteome</keyword>
<dbReference type="InterPro" id="IPR001647">
    <property type="entry name" value="HTH_TetR"/>
</dbReference>
<dbReference type="SUPFAM" id="SSF46689">
    <property type="entry name" value="Homeodomain-like"/>
    <property type="match status" value="1"/>
</dbReference>
<dbReference type="eggNOG" id="COG1309">
    <property type="taxonomic scope" value="Bacteria"/>
</dbReference>
<dbReference type="AlphaFoldDB" id="A0A085G163"/>
<gene>
    <name evidence="4" type="ORF">GEAM_4309</name>
</gene>
<evidence type="ECO:0000256" key="2">
    <source>
        <dbReference type="PROSITE-ProRule" id="PRU00335"/>
    </source>
</evidence>
<dbReference type="EMBL" id="JMPJ01000075">
    <property type="protein sequence ID" value="KFC77458.1"/>
    <property type="molecule type" value="Genomic_DNA"/>
</dbReference>
<sequence>MQAAARIALDEGLSATTVRRVACEARTAVGQVHHHFSSAASLRAKAYALVMRELQWDLEATSCHLPALERLQLYLIDAKHERYLQAIRLWREAMLLSEQDDLMKDAFAGSLYDWHRLVTNVIDSGLQSGQFKATDEAQDIAWRLIGLASSFDGMSRLESLGLTREKVAYNLNRAIEKELFFTC</sequence>
<proteinExistence type="predicted"/>
<keyword evidence="1 2" id="KW-0238">DNA-binding</keyword>